<gene>
    <name evidence="2" type="ORF">GA0070562_1556</name>
</gene>
<sequence length="47" mass="5012">MLNRYTNTPDDYAAHVLAAFEGSAAPLLPPTRKTPQGGNLNDGREGI</sequence>
<feature type="region of interest" description="Disordered" evidence="1">
    <location>
        <begin position="23"/>
        <end position="47"/>
    </location>
</feature>
<organism evidence="2 3">
    <name type="scientific">Micromonospora tulbaghiae</name>
    <dbReference type="NCBI Taxonomy" id="479978"/>
    <lineage>
        <taxon>Bacteria</taxon>
        <taxon>Bacillati</taxon>
        <taxon>Actinomycetota</taxon>
        <taxon>Actinomycetes</taxon>
        <taxon>Micromonosporales</taxon>
        <taxon>Micromonosporaceae</taxon>
        <taxon>Micromonospora</taxon>
    </lineage>
</organism>
<comment type="caution">
    <text evidence="2">The sequence shown here is derived from an EMBL/GenBank/DDBJ whole genome shotgun (WGS) entry which is preliminary data.</text>
</comment>
<keyword evidence="3" id="KW-1185">Reference proteome</keyword>
<proteinExistence type="predicted"/>
<protein>
    <submittedName>
        <fullName evidence="2">Uncharacterized protein</fullName>
    </submittedName>
</protein>
<reference evidence="2 3" key="1">
    <citation type="submission" date="2016-06" db="EMBL/GenBank/DDBJ databases">
        <authorList>
            <person name="Varghese N."/>
            <person name="Submissions Spin"/>
        </authorList>
    </citation>
    <scope>NUCLEOTIDE SEQUENCE [LARGE SCALE GENOMIC DNA]</scope>
    <source>
        <strain evidence="2 3">DSM 45142</strain>
    </source>
</reference>
<dbReference type="EMBL" id="FMCQ01000001">
    <property type="protein sequence ID" value="SCE67207.1"/>
    <property type="molecule type" value="Genomic_DNA"/>
</dbReference>
<accession>A0ABY0KFW4</accession>
<evidence type="ECO:0000313" key="3">
    <source>
        <dbReference type="Proteomes" id="UP000199405"/>
    </source>
</evidence>
<evidence type="ECO:0000256" key="1">
    <source>
        <dbReference type="SAM" id="MobiDB-lite"/>
    </source>
</evidence>
<dbReference type="Proteomes" id="UP000199405">
    <property type="component" value="Unassembled WGS sequence"/>
</dbReference>
<name>A0ABY0KFW4_9ACTN</name>
<evidence type="ECO:0000313" key="2">
    <source>
        <dbReference type="EMBL" id="SCE67207.1"/>
    </source>
</evidence>